<organism evidence="6 7">
    <name type="scientific">SAR92 bacterium BACL26 MAG-121220-bin70</name>
    <dbReference type="NCBI Taxonomy" id="1655626"/>
    <lineage>
        <taxon>Bacteria</taxon>
        <taxon>Pseudomonadati</taxon>
        <taxon>Pseudomonadota</taxon>
        <taxon>Gammaproteobacteria</taxon>
        <taxon>Cellvibrionales</taxon>
        <taxon>Porticoccaceae</taxon>
        <taxon>SAR92 clade</taxon>
    </lineage>
</organism>
<comment type="caution">
    <text evidence="6">The sequence shown here is derived from an EMBL/GenBank/DDBJ whole genome shotgun (WGS) entry which is preliminary data.</text>
</comment>
<dbReference type="GO" id="GO:0016829">
    <property type="term" value="F:lyase activity"/>
    <property type="evidence" value="ECO:0007669"/>
    <property type="project" value="UniProtKB-KW"/>
</dbReference>
<name>A0A0R2U3H0_9GAMM</name>
<evidence type="ECO:0000256" key="4">
    <source>
        <dbReference type="ARBA" id="ARBA00023268"/>
    </source>
</evidence>
<keyword evidence="1" id="KW-0560">Oxidoreductase</keyword>
<dbReference type="SUPFAM" id="SSF48179">
    <property type="entry name" value="6-phosphogluconate dehydrogenase C-terminal domain-like"/>
    <property type="match status" value="1"/>
</dbReference>
<dbReference type="Gene3D" id="1.10.1040.50">
    <property type="match status" value="1"/>
</dbReference>
<dbReference type="GO" id="GO:0016616">
    <property type="term" value="F:oxidoreductase activity, acting on the CH-OH group of donors, NAD or NADP as acceptor"/>
    <property type="evidence" value="ECO:0007669"/>
    <property type="project" value="InterPro"/>
</dbReference>
<reference evidence="6 7" key="1">
    <citation type="submission" date="2015-10" db="EMBL/GenBank/DDBJ databases">
        <title>Metagenome-Assembled Genomes uncover a global brackish microbiome.</title>
        <authorList>
            <person name="Hugerth L.W."/>
            <person name="Larsson J."/>
            <person name="Alneberg J."/>
            <person name="Lindh M.V."/>
            <person name="Legrand C."/>
            <person name="Pinhassi J."/>
            <person name="Andersson A.F."/>
        </authorList>
    </citation>
    <scope>NUCLEOTIDE SEQUENCE [LARGE SCALE GENOMIC DNA]</scope>
    <source>
        <strain evidence="6">BACL26 MAG-121220-bin70</strain>
    </source>
</reference>
<dbReference type="Proteomes" id="UP000051213">
    <property type="component" value="Unassembled WGS sequence"/>
</dbReference>
<dbReference type="InterPro" id="IPR008927">
    <property type="entry name" value="6-PGluconate_DH-like_C_sf"/>
</dbReference>
<dbReference type="EMBL" id="LICA01000190">
    <property type="protein sequence ID" value="KRO93983.1"/>
    <property type="molecule type" value="Genomic_DNA"/>
</dbReference>
<evidence type="ECO:0000313" key="6">
    <source>
        <dbReference type="EMBL" id="KRO93983.1"/>
    </source>
</evidence>
<dbReference type="GO" id="GO:0016853">
    <property type="term" value="F:isomerase activity"/>
    <property type="evidence" value="ECO:0007669"/>
    <property type="project" value="UniProtKB-KW"/>
</dbReference>
<keyword evidence="2" id="KW-0413">Isomerase</keyword>
<dbReference type="InterPro" id="IPR006108">
    <property type="entry name" value="3HC_DH_C"/>
</dbReference>
<dbReference type="Pfam" id="PF00725">
    <property type="entry name" value="3HCDH"/>
    <property type="match status" value="1"/>
</dbReference>
<gene>
    <name evidence="6" type="ORF">ABS24_03000</name>
</gene>
<dbReference type="GO" id="GO:0006631">
    <property type="term" value="P:fatty acid metabolic process"/>
    <property type="evidence" value="ECO:0007669"/>
    <property type="project" value="InterPro"/>
</dbReference>
<keyword evidence="3" id="KW-0456">Lyase</keyword>
<feature type="domain" description="3-hydroxyacyl-CoA dehydrogenase C-terminal" evidence="5">
    <location>
        <begin position="25"/>
        <end position="111"/>
    </location>
</feature>
<dbReference type="PANTHER" id="PTHR23309">
    <property type="entry name" value="3-HYDROXYACYL-COA DEHYROGENASE"/>
    <property type="match status" value="1"/>
</dbReference>
<proteinExistence type="predicted"/>
<evidence type="ECO:0000256" key="3">
    <source>
        <dbReference type="ARBA" id="ARBA00023239"/>
    </source>
</evidence>
<accession>A0A0R2U3H0</accession>
<sequence length="113" mass="12760">MVAEIVKQHAKGLGIQQRELSDQEILDRCILPMVNEGAKILEEGIALRASDIDVVYVYGYGWPVYRGGPMHYANSLGLDKVVAKLRYYQELTGDDFWKPSELLVSLADKGERF</sequence>
<keyword evidence="4" id="KW-0511">Multifunctional enzyme</keyword>
<evidence type="ECO:0000256" key="2">
    <source>
        <dbReference type="ARBA" id="ARBA00023235"/>
    </source>
</evidence>
<evidence type="ECO:0000259" key="5">
    <source>
        <dbReference type="Pfam" id="PF00725"/>
    </source>
</evidence>
<evidence type="ECO:0000256" key="1">
    <source>
        <dbReference type="ARBA" id="ARBA00023002"/>
    </source>
</evidence>
<dbReference type="AlphaFoldDB" id="A0A0R2U3H0"/>
<protein>
    <recommendedName>
        <fullName evidence="5">3-hydroxyacyl-CoA dehydrogenase C-terminal domain-containing protein</fullName>
    </recommendedName>
</protein>
<evidence type="ECO:0000313" key="7">
    <source>
        <dbReference type="Proteomes" id="UP000051213"/>
    </source>
</evidence>